<dbReference type="SUPFAM" id="SSF57667">
    <property type="entry name" value="beta-beta-alpha zinc fingers"/>
    <property type="match status" value="1"/>
</dbReference>
<dbReference type="PROSITE" id="PS00028">
    <property type="entry name" value="ZINC_FINGER_C2H2_1"/>
    <property type="match status" value="2"/>
</dbReference>
<feature type="compositionally biased region" description="Polar residues" evidence="6">
    <location>
        <begin position="823"/>
        <end position="845"/>
    </location>
</feature>
<feature type="region of interest" description="Disordered" evidence="6">
    <location>
        <begin position="596"/>
        <end position="630"/>
    </location>
</feature>
<dbReference type="InterPro" id="IPR013087">
    <property type="entry name" value="Znf_C2H2_type"/>
</dbReference>
<evidence type="ECO:0000256" key="3">
    <source>
        <dbReference type="ARBA" id="ARBA00022771"/>
    </source>
</evidence>
<dbReference type="WBParaSite" id="ECPE_0001708901-mRNA-1">
    <property type="protein sequence ID" value="ECPE_0001708901-mRNA-1"/>
    <property type="gene ID" value="ECPE_0001708901"/>
</dbReference>
<sequence length="866" mass="93606">MPALDGPDVDQQQILSSQDAKDQRIGSNTSYNLSQCSTVPIDESVGGTEACNKSENTVNEDTFFPAAWDSETISSNGGVAPTPGCLNKSAGEAGLTSPIKHPDDGNCLRGTPISSTIRGDINENLMDISDRSGTRTSVDPEGPGALCDSLAAEKLNSPLKSDESKDIPRPDATIKKQSPKIPRSTSPPQVHRCGLCGKDYRHAASLRNHMRKHSSGALASKRYRCTHCMYSSQYNRNVLKHFEAVHQNPDTFFPGNASIPNSSSYPDGSIVSNTNPTYWNATNVNEHLYKSSESITQYCAPTPCFYKQQTVRDNYEKFEQASVPLQNTENAPLEAYQQISLDGMVSKQEPSNSLYYCNVVGCGKPFKSRKCLATHVNEFHREVRFKCPVDGCHFTGLRQEHLKRHVNQYHIGSVVSQANDHNARFHSNKIPDTLVNEPPGDKRYEGRGDRSHQRSGDTPIGPVDTIRSGPATQVATGCSASHITSGCAIRADSPSSYKKPEMSHFDPSNQYESGMSQDQKPSENWISGTTCSFDGKSLTIRPDSMVRSTVEQLLCAPDPVDTSLGQFFQESSDADLAATEDFRPVSRDSPVNDFTDGLQRFSFPNTKENANTPLEFDSPPNPNEPADSLPESFYQKHVNSETDAFFTDLQEILARDMPSIENSTPKANELPNGNPSSVGLKEDGSRSVEMSHSKSPFTGLGAKPVCTASMMSGDSGLESWSSSSSCSAGPNSSSVWGTQEGTGHPKLSPGSSTPQPASVPCPGLQDPGTATTYDGYPDGQVLEESPVASSALNDHRRLPDSNRVPSRSCDAASEGSGNHLPAFTSNVNSGTGDSRPLVSSTMQQVHSSSRSKLLIYAISTLLVTSK</sequence>
<feature type="compositionally biased region" description="Polar residues" evidence="6">
    <location>
        <begin position="602"/>
        <end position="612"/>
    </location>
</feature>
<keyword evidence="3 5" id="KW-0863">Zinc-finger</keyword>
<gene>
    <name evidence="8" type="ORF">ECPE_LOCUS17045</name>
</gene>
<evidence type="ECO:0000313" key="10">
    <source>
        <dbReference type="WBParaSite" id="ECPE_0001708901-mRNA-1"/>
    </source>
</evidence>
<dbReference type="SMART" id="SM00355">
    <property type="entry name" value="ZnF_C2H2"/>
    <property type="match status" value="4"/>
</dbReference>
<keyword evidence="2" id="KW-0677">Repeat</keyword>
<dbReference type="GO" id="GO:0008270">
    <property type="term" value="F:zinc ion binding"/>
    <property type="evidence" value="ECO:0007669"/>
    <property type="project" value="UniProtKB-KW"/>
</dbReference>
<reference evidence="10" key="1">
    <citation type="submission" date="2016-06" db="UniProtKB">
        <authorList>
            <consortium name="WormBaseParasite"/>
        </authorList>
    </citation>
    <scope>IDENTIFICATION</scope>
</reference>
<dbReference type="Gene3D" id="3.30.160.60">
    <property type="entry name" value="Classic Zinc Finger"/>
    <property type="match status" value="2"/>
</dbReference>
<evidence type="ECO:0000256" key="5">
    <source>
        <dbReference type="PROSITE-ProRule" id="PRU00042"/>
    </source>
</evidence>
<feature type="domain" description="C2H2-type" evidence="7">
    <location>
        <begin position="355"/>
        <end position="385"/>
    </location>
</feature>
<feature type="compositionally biased region" description="Polar residues" evidence="6">
    <location>
        <begin position="661"/>
        <end position="677"/>
    </location>
</feature>
<accession>A0A183BCW0</accession>
<feature type="compositionally biased region" description="Basic and acidic residues" evidence="6">
    <location>
        <begin position="160"/>
        <end position="174"/>
    </location>
</feature>
<feature type="domain" description="C2H2-type" evidence="7">
    <location>
        <begin position="191"/>
        <end position="214"/>
    </location>
</feature>
<proteinExistence type="predicted"/>
<dbReference type="GO" id="GO:0000981">
    <property type="term" value="F:DNA-binding transcription factor activity, RNA polymerase II-specific"/>
    <property type="evidence" value="ECO:0007669"/>
    <property type="project" value="TreeGrafter"/>
</dbReference>
<feature type="compositionally biased region" description="Low complexity" evidence="6">
    <location>
        <begin position="712"/>
        <end position="734"/>
    </location>
</feature>
<dbReference type="PANTHER" id="PTHR24409:SF295">
    <property type="entry name" value="AZ2-RELATED"/>
    <property type="match status" value="1"/>
</dbReference>
<dbReference type="Proteomes" id="UP000272942">
    <property type="component" value="Unassembled WGS sequence"/>
</dbReference>
<protein>
    <submittedName>
        <fullName evidence="10">C2H2-type domain-containing protein</fullName>
    </submittedName>
</protein>
<keyword evidence="4" id="KW-0862">Zinc</keyword>
<feature type="region of interest" description="Disordered" evidence="6">
    <location>
        <begin position="492"/>
        <end position="525"/>
    </location>
</feature>
<dbReference type="GO" id="GO:0000977">
    <property type="term" value="F:RNA polymerase II transcription regulatory region sequence-specific DNA binding"/>
    <property type="evidence" value="ECO:0007669"/>
    <property type="project" value="TreeGrafter"/>
</dbReference>
<reference evidence="8 9" key="2">
    <citation type="submission" date="2018-11" db="EMBL/GenBank/DDBJ databases">
        <authorList>
            <consortium name="Pathogen Informatics"/>
        </authorList>
    </citation>
    <scope>NUCLEOTIDE SEQUENCE [LARGE SCALE GENOMIC DNA]</scope>
    <source>
        <strain evidence="8 9">Egypt</strain>
    </source>
</reference>
<dbReference type="InterPro" id="IPR036236">
    <property type="entry name" value="Znf_C2H2_sf"/>
</dbReference>
<organism evidence="10">
    <name type="scientific">Echinostoma caproni</name>
    <dbReference type="NCBI Taxonomy" id="27848"/>
    <lineage>
        <taxon>Eukaryota</taxon>
        <taxon>Metazoa</taxon>
        <taxon>Spiralia</taxon>
        <taxon>Lophotrochozoa</taxon>
        <taxon>Platyhelminthes</taxon>
        <taxon>Trematoda</taxon>
        <taxon>Digenea</taxon>
        <taxon>Plagiorchiida</taxon>
        <taxon>Echinostomata</taxon>
        <taxon>Echinostomatoidea</taxon>
        <taxon>Echinostomatidae</taxon>
        <taxon>Echinostoma</taxon>
    </lineage>
</organism>
<evidence type="ECO:0000256" key="4">
    <source>
        <dbReference type="ARBA" id="ARBA00022833"/>
    </source>
</evidence>
<feature type="compositionally biased region" description="Basic and acidic residues" evidence="6">
    <location>
        <begin position="680"/>
        <end position="692"/>
    </location>
</feature>
<feature type="compositionally biased region" description="Basic and acidic residues" evidence="6">
    <location>
        <begin position="439"/>
        <end position="455"/>
    </location>
</feature>
<evidence type="ECO:0000256" key="2">
    <source>
        <dbReference type="ARBA" id="ARBA00022737"/>
    </source>
</evidence>
<evidence type="ECO:0000256" key="6">
    <source>
        <dbReference type="SAM" id="MobiDB-lite"/>
    </source>
</evidence>
<evidence type="ECO:0000256" key="1">
    <source>
        <dbReference type="ARBA" id="ARBA00022723"/>
    </source>
</evidence>
<dbReference type="GO" id="GO:0005634">
    <property type="term" value="C:nucleus"/>
    <property type="evidence" value="ECO:0007669"/>
    <property type="project" value="TreeGrafter"/>
</dbReference>
<dbReference type="PANTHER" id="PTHR24409">
    <property type="entry name" value="ZINC FINGER PROTEIN 142"/>
    <property type="match status" value="1"/>
</dbReference>
<dbReference type="EMBL" id="UZAN01067205">
    <property type="protein sequence ID" value="VDP94322.1"/>
    <property type="molecule type" value="Genomic_DNA"/>
</dbReference>
<feature type="region of interest" description="Disordered" evidence="6">
    <location>
        <begin position="1"/>
        <end position="32"/>
    </location>
</feature>
<dbReference type="Pfam" id="PF00096">
    <property type="entry name" value="zf-C2H2"/>
    <property type="match status" value="2"/>
</dbReference>
<dbReference type="PROSITE" id="PS50157">
    <property type="entry name" value="ZINC_FINGER_C2H2_2"/>
    <property type="match status" value="2"/>
</dbReference>
<evidence type="ECO:0000313" key="8">
    <source>
        <dbReference type="EMBL" id="VDP94322.1"/>
    </source>
</evidence>
<feature type="region of interest" description="Disordered" evidence="6">
    <location>
        <begin position="661"/>
        <end position="845"/>
    </location>
</feature>
<keyword evidence="9" id="KW-1185">Reference proteome</keyword>
<feature type="region of interest" description="Disordered" evidence="6">
    <location>
        <begin position="426"/>
        <end position="470"/>
    </location>
</feature>
<evidence type="ECO:0000259" key="7">
    <source>
        <dbReference type="PROSITE" id="PS50157"/>
    </source>
</evidence>
<evidence type="ECO:0000313" key="9">
    <source>
        <dbReference type="Proteomes" id="UP000272942"/>
    </source>
</evidence>
<dbReference type="OrthoDB" id="3437960at2759"/>
<keyword evidence="1" id="KW-0479">Metal-binding</keyword>
<feature type="compositionally biased region" description="Polar residues" evidence="6">
    <location>
        <begin position="506"/>
        <end position="525"/>
    </location>
</feature>
<feature type="region of interest" description="Disordered" evidence="6">
    <location>
        <begin position="157"/>
        <end position="193"/>
    </location>
</feature>
<name>A0A183BCW0_9TREM</name>
<dbReference type="AlphaFoldDB" id="A0A183BCW0"/>